<keyword evidence="2" id="KW-1185">Reference proteome</keyword>
<evidence type="ECO:0000313" key="1">
    <source>
        <dbReference type="EMBL" id="RZT85931.1"/>
    </source>
</evidence>
<protein>
    <submittedName>
        <fullName evidence="1">Uncharacterized protein</fullName>
    </submittedName>
</protein>
<dbReference type="AlphaFoldDB" id="A0A4Q7UY81"/>
<proteinExistence type="predicted"/>
<accession>A0A4Q7UY81</accession>
<organism evidence="1 2">
    <name type="scientific">Pseudonocardia sediminis</name>
    <dbReference type="NCBI Taxonomy" id="1397368"/>
    <lineage>
        <taxon>Bacteria</taxon>
        <taxon>Bacillati</taxon>
        <taxon>Actinomycetota</taxon>
        <taxon>Actinomycetes</taxon>
        <taxon>Pseudonocardiales</taxon>
        <taxon>Pseudonocardiaceae</taxon>
        <taxon>Pseudonocardia</taxon>
    </lineage>
</organism>
<reference evidence="1 2" key="1">
    <citation type="submission" date="2019-02" db="EMBL/GenBank/DDBJ databases">
        <title>Sequencing the genomes of 1000 actinobacteria strains.</title>
        <authorList>
            <person name="Klenk H.-P."/>
        </authorList>
    </citation>
    <scope>NUCLEOTIDE SEQUENCE [LARGE SCALE GENOMIC DNA]</scope>
    <source>
        <strain evidence="1 2">DSM 45779</strain>
    </source>
</reference>
<sequence>MRFRTFGPYDRGAVFYLVQERDRRVDLLDVLWVG</sequence>
<gene>
    <name evidence="1" type="ORF">EV383_2818</name>
</gene>
<dbReference type="Proteomes" id="UP000291591">
    <property type="component" value="Unassembled WGS sequence"/>
</dbReference>
<comment type="caution">
    <text evidence="1">The sequence shown here is derived from an EMBL/GenBank/DDBJ whole genome shotgun (WGS) entry which is preliminary data.</text>
</comment>
<evidence type="ECO:0000313" key="2">
    <source>
        <dbReference type="Proteomes" id="UP000291591"/>
    </source>
</evidence>
<dbReference type="EMBL" id="SHKL01000001">
    <property type="protein sequence ID" value="RZT85931.1"/>
    <property type="molecule type" value="Genomic_DNA"/>
</dbReference>
<name>A0A4Q7UY81_PSEST</name>